<dbReference type="EMBL" id="LAZR01005267">
    <property type="protein sequence ID" value="KKN01392.1"/>
    <property type="molecule type" value="Genomic_DNA"/>
</dbReference>
<protein>
    <recommendedName>
        <fullName evidence="1">N-acetyltransferase domain-containing protein</fullName>
    </recommendedName>
</protein>
<dbReference type="Gene3D" id="3.40.630.30">
    <property type="match status" value="1"/>
</dbReference>
<dbReference type="SUPFAM" id="SSF55729">
    <property type="entry name" value="Acyl-CoA N-acyltransferases (Nat)"/>
    <property type="match status" value="1"/>
</dbReference>
<evidence type="ECO:0000313" key="2">
    <source>
        <dbReference type="EMBL" id="KKN01392.1"/>
    </source>
</evidence>
<organism evidence="2">
    <name type="scientific">marine sediment metagenome</name>
    <dbReference type="NCBI Taxonomy" id="412755"/>
    <lineage>
        <taxon>unclassified sequences</taxon>
        <taxon>metagenomes</taxon>
        <taxon>ecological metagenomes</taxon>
    </lineage>
</organism>
<gene>
    <name evidence="2" type="ORF">LCGC14_1128230</name>
</gene>
<dbReference type="InterPro" id="IPR016181">
    <property type="entry name" value="Acyl_CoA_acyltransferase"/>
</dbReference>
<dbReference type="Pfam" id="PF13302">
    <property type="entry name" value="Acetyltransf_3"/>
    <property type="match status" value="1"/>
</dbReference>
<proteinExistence type="predicted"/>
<dbReference type="AlphaFoldDB" id="A0A0F9MPR0"/>
<dbReference type="InterPro" id="IPR000182">
    <property type="entry name" value="GNAT_dom"/>
</dbReference>
<feature type="domain" description="N-acetyltransferase" evidence="1">
    <location>
        <begin position="20"/>
        <end position="182"/>
    </location>
</feature>
<accession>A0A0F9MPR0</accession>
<comment type="caution">
    <text evidence="2">The sequence shown here is derived from an EMBL/GenBank/DDBJ whole genome shotgun (WGS) entry which is preliminary data.</text>
</comment>
<evidence type="ECO:0000259" key="1">
    <source>
        <dbReference type="PROSITE" id="PS51186"/>
    </source>
</evidence>
<name>A0A0F9MPR0_9ZZZZ</name>
<sequence>MAREAFIMDKTETLKDGSKVTIRNLTVEDLDRLMNFYRSLPEGDKKYLRVDVTNRNIVKQRIEAAESANTFRIIALKGDTIIADGALELTTEEWRRHQGELRVIVAEEFRRKGVGMIIMREVYFLAIEKKVEKVIAKMMKPQAAARKICQTLGFHEEVLIPDYVKDQTGKSQDLVIMTCDIQELWKELDQFYMDSDWERCR</sequence>
<dbReference type="PROSITE" id="PS51186">
    <property type="entry name" value="GNAT"/>
    <property type="match status" value="1"/>
</dbReference>
<reference evidence="2" key="1">
    <citation type="journal article" date="2015" name="Nature">
        <title>Complex archaea that bridge the gap between prokaryotes and eukaryotes.</title>
        <authorList>
            <person name="Spang A."/>
            <person name="Saw J.H."/>
            <person name="Jorgensen S.L."/>
            <person name="Zaremba-Niedzwiedzka K."/>
            <person name="Martijn J."/>
            <person name="Lind A.E."/>
            <person name="van Eijk R."/>
            <person name="Schleper C."/>
            <person name="Guy L."/>
            <person name="Ettema T.J."/>
        </authorList>
    </citation>
    <scope>NUCLEOTIDE SEQUENCE</scope>
</reference>
<dbReference type="GO" id="GO:0016747">
    <property type="term" value="F:acyltransferase activity, transferring groups other than amino-acyl groups"/>
    <property type="evidence" value="ECO:0007669"/>
    <property type="project" value="InterPro"/>
</dbReference>
<dbReference type="CDD" id="cd04301">
    <property type="entry name" value="NAT_SF"/>
    <property type="match status" value="1"/>
</dbReference>